<dbReference type="GO" id="GO:0003723">
    <property type="term" value="F:RNA binding"/>
    <property type="evidence" value="ECO:0007669"/>
    <property type="project" value="UniProtKB-UniRule"/>
</dbReference>
<comment type="subunit">
    <text evidence="1">Monomer.</text>
</comment>
<dbReference type="InterPro" id="IPR007473">
    <property type="entry name" value="RlmJ"/>
</dbReference>
<dbReference type="InterPro" id="IPR029063">
    <property type="entry name" value="SAM-dependent_MTases_sf"/>
</dbReference>
<keyword evidence="1" id="KW-0694">RNA-binding</keyword>
<gene>
    <name evidence="1" type="primary">rlmJ</name>
    <name evidence="2" type="ORF">A5892_02370</name>
</gene>
<dbReference type="EMBL" id="CP015243">
    <property type="protein sequence ID" value="ANF56452.1"/>
    <property type="molecule type" value="Genomic_DNA"/>
</dbReference>
<dbReference type="AlphaFoldDB" id="A0A172YBG1"/>
<evidence type="ECO:0000313" key="2">
    <source>
        <dbReference type="EMBL" id="ANF56452.1"/>
    </source>
</evidence>
<dbReference type="STRING" id="376489.A5892_02370"/>
<dbReference type="SUPFAM" id="SSF53335">
    <property type="entry name" value="S-adenosyl-L-methionine-dependent methyltransferases"/>
    <property type="match status" value="1"/>
</dbReference>
<feature type="binding site" evidence="1">
    <location>
        <begin position="150"/>
        <end position="151"/>
    </location>
    <ligand>
        <name>S-adenosyl-L-methionine</name>
        <dbReference type="ChEBI" id="CHEBI:59789"/>
    </ligand>
</feature>
<feature type="active site" description="Proton acceptor" evidence="1">
    <location>
        <position position="171"/>
    </location>
</feature>
<feature type="binding site" evidence="1">
    <location>
        <position position="103"/>
    </location>
    <ligand>
        <name>S-adenosyl-L-methionine</name>
        <dbReference type="ChEBI" id="CHEBI:59789"/>
    </ligand>
</feature>
<protein>
    <recommendedName>
        <fullName evidence="1">Ribosomal RNA large subunit methyltransferase J</fullName>
        <ecNumber evidence="1">2.1.1.266</ecNumber>
    </recommendedName>
    <alternativeName>
        <fullName evidence="1">23S rRNA (adenine(2030)-N6)-methyltransferase</fullName>
    </alternativeName>
    <alternativeName>
        <fullName evidence="1">23S rRNA m6A2030 methyltransferase</fullName>
    </alternativeName>
</protein>
<name>A0A172YBG1_9GAMM</name>
<reference evidence="2 3" key="1">
    <citation type="submission" date="2016-04" db="EMBL/GenBank/DDBJ databases">
        <title>Complete Genome Sequence of Halotalea alkalilenta IHB B 13600.</title>
        <authorList>
            <person name="Swarnkar M.K."/>
            <person name="Sharma A."/>
            <person name="Kaushal K."/>
            <person name="Soni R."/>
            <person name="Rana S."/>
            <person name="Singh A.K."/>
            <person name="Gulati A."/>
        </authorList>
    </citation>
    <scope>NUCLEOTIDE SEQUENCE [LARGE SCALE GENOMIC DNA]</scope>
    <source>
        <strain evidence="2 3">IHB B 13600</strain>
    </source>
</reference>
<keyword evidence="1" id="KW-0808">Transferase</keyword>
<keyword evidence="1" id="KW-0489">Methyltransferase</keyword>
<proteinExistence type="inferred from homology"/>
<sequence length="285" mass="32431">MLAYQHAYHAGNIADVHKHLTLFALSRQMTAKTSSITFVDTHAGRGLYPLDATETQRGGEYRDGVLPLWQARDRLQDDDLLDDWLAALDLLNPRTKLECYPGSPWWFAQMMREGDRLELYELHPREYAHLDDLSVAAGGLPVAARRHFADGLEAVVKHLPVPTPRLCVLIDPSYEVKRDYLTVAETLGKIGAKARHAVVAIWYPLLPEERHLELLEASRATGLRKLLRSELRYRDPGKGRGMYGSGMLLFNPPWRLDDELRQSFDHLAAFYGGGASHHLDWWVEE</sequence>
<dbReference type="GO" id="GO:0005829">
    <property type="term" value="C:cytosol"/>
    <property type="evidence" value="ECO:0007669"/>
    <property type="project" value="TreeGrafter"/>
</dbReference>
<dbReference type="HAMAP" id="MF_00934">
    <property type="entry name" value="23SrRNA_methyltr_J"/>
    <property type="match status" value="1"/>
</dbReference>
<dbReference type="GO" id="GO:0070475">
    <property type="term" value="P:rRNA base methylation"/>
    <property type="evidence" value="ECO:0007669"/>
    <property type="project" value="UniProtKB-UniRule"/>
</dbReference>
<accession>A0A172YBG1</accession>
<feature type="site" description="Interaction with substrate rRNA" evidence="1">
    <location>
        <position position="4"/>
    </location>
</feature>
<feature type="binding site" evidence="1">
    <location>
        <position position="19"/>
    </location>
    <ligand>
        <name>S-adenosyl-L-methionine</name>
        <dbReference type="ChEBI" id="CHEBI:59789"/>
    </ligand>
</feature>
<dbReference type="GO" id="GO:0036307">
    <property type="term" value="F:23S rRNA (adenine(2030)-N(6))-methyltransferase activity"/>
    <property type="evidence" value="ECO:0007669"/>
    <property type="project" value="UniProtKB-UniRule"/>
</dbReference>
<evidence type="ECO:0000313" key="3">
    <source>
        <dbReference type="Proteomes" id="UP000077875"/>
    </source>
</evidence>
<dbReference type="RefSeq" id="WP_064121433.1">
    <property type="nucleotide sequence ID" value="NZ_CP015243.1"/>
</dbReference>
<evidence type="ECO:0000256" key="1">
    <source>
        <dbReference type="HAMAP-Rule" id="MF_00934"/>
    </source>
</evidence>
<keyword evidence="3" id="KW-1185">Reference proteome</keyword>
<keyword evidence="1" id="KW-0698">rRNA processing</keyword>
<dbReference type="EC" id="2.1.1.266" evidence="1"/>
<feature type="binding site" evidence="1">
    <location>
        <position position="121"/>
    </location>
    <ligand>
        <name>S-adenosyl-L-methionine</name>
        <dbReference type="ChEBI" id="CHEBI:59789"/>
    </ligand>
</feature>
<comment type="function">
    <text evidence="1">Specifically methylates the adenine in position 2030 of 23S rRNA.</text>
</comment>
<dbReference type="PANTHER" id="PTHR37426:SF1">
    <property type="entry name" value="RIBOSOMAL RNA LARGE SUBUNIT METHYLTRANSFERASE J"/>
    <property type="match status" value="1"/>
</dbReference>
<dbReference type="PANTHER" id="PTHR37426">
    <property type="entry name" value="RIBOSOMAL RNA LARGE SUBUNIT METHYLTRANSFERASE J"/>
    <property type="match status" value="1"/>
</dbReference>
<feature type="binding site" evidence="1">
    <location>
        <position position="171"/>
    </location>
    <ligand>
        <name>S-adenosyl-L-methionine</name>
        <dbReference type="ChEBI" id="CHEBI:59789"/>
    </ligand>
</feature>
<dbReference type="Pfam" id="PF04378">
    <property type="entry name" value="RsmJ"/>
    <property type="match status" value="1"/>
</dbReference>
<dbReference type="KEGG" id="haa:A5892_02370"/>
<dbReference type="Proteomes" id="UP000077875">
    <property type="component" value="Chromosome"/>
</dbReference>
<feature type="binding site" evidence="1">
    <location>
        <position position="42"/>
    </location>
    <ligand>
        <name>S-adenosyl-L-methionine</name>
        <dbReference type="ChEBI" id="CHEBI:59789"/>
    </ligand>
</feature>
<dbReference type="Gene3D" id="3.40.50.150">
    <property type="entry name" value="Vaccinia Virus protein VP39"/>
    <property type="match status" value="1"/>
</dbReference>
<comment type="catalytic activity">
    <reaction evidence="1">
        <text>adenosine(2030) in 23S rRNA + S-adenosyl-L-methionine = N(6)-methyladenosine(2030) in 23S rRNA + S-adenosyl-L-homocysteine + H(+)</text>
        <dbReference type="Rhea" id="RHEA:43736"/>
        <dbReference type="Rhea" id="RHEA-COMP:10668"/>
        <dbReference type="Rhea" id="RHEA-COMP:10669"/>
        <dbReference type="ChEBI" id="CHEBI:15378"/>
        <dbReference type="ChEBI" id="CHEBI:57856"/>
        <dbReference type="ChEBI" id="CHEBI:59789"/>
        <dbReference type="ChEBI" id="CHEBI:74411"/>
        <dbReference type="ChEBI" id="CHEBI:74449"/>
        <dbReference type="EC" id="2.1.1.266"/>
    </reaction>
</comment>
<keyword evidence="1" id="KW-0949">S-adenosyl-L-methionine</keyword>
<comment type="similarity">
    <text evidence="1">Belongs to the RlmJ family.</text>
</comment>
<organism evidence="2 3">
    <name type="scientific">Halotalea alkalilenta</name>
    <dbReference type="NCBI Taxonomy" id="376489"/>
    <lineage>
        <taxon>Bacteria</taxon>
        <taxon>Pseudomonadati</taxon>
        <taxon>Pseudomonadota</taxon>
        <taxon>Gammaproteobacteria</taxon>
        <taxon>Oceanospirillales</taxon>
        <taxon>Halomonadaceae</taxon>
        <taxon>Halotalea</taxon>
    </lineage>
</organism>